<name>A0AA39ZDA6_9PEZI</name>
<dbReference type="Pfam" id="PF03009">
    <property type="entry name" value="GDPD"/>
    <property type="match status" value="1"/>
</dbReference>
<dbReference type="GO" id="GO:0008081">
    <property type="term" value="F:phosphoric diester hydrolase activity"/>
    <property type="evidence" value="ECO:0007669"/>
    <property type="project" value="InterPro"/>
</dbReference>
<keyword evidence="5" id="KW-1185">Reference proteome</keyword>
<keyword evidence="2" id="KW-0812">Transmembrane</keyword>
<dbReference type="CDD" id="cd08570">
    <property type="entry name" value="GDPD_YPL206cp_fungi"/>
    <property type="match status" value="1"/>
</dbReference>
<proteinExistence type="predicted"/>
<dbReference type="AlphaFoldDB" id="A0AA39ZDA6"/>
<dbReference type="PANTHER" id="PTHR43805">
    <property type="entry name" value="GLYCEROPHOSPHORYL DIESTER PHOSPHODIESTERASE"/>
    <property type="match status" value="1"/>
</dbReference>
<feature type="transmembrane region" description="Helical" evidence="2">
    <location>
        <begin position="315"/>
        <end position="334"/>
    </location>
</feature>
<evidence type="ECO:0000256" key="1">
    <source>
        <dbReference type="SAM" id="MobiDB-lite"/>
    </source>
</evidence>
<evidence type="ECO:0000256" key="2">
    <source>
        <dbReference type="SAM" id="Phobius"/>
    </source>
</evidence>
<gene>
    <name evidence="4" type="ORF">QBC41DRAFT_117088</name>
</gene>
<feature type="domain" description="GP-PDE" evidence="3">
    <location>
        <begin position="43"/>
        <end position="294"/>
    </location>
</feature>
<dbReference type="PROSITE" id="PS51704">
    <property type="entry name" value="GP_PDE"/>
    <property type="match status" value="1"/>
</dbReference>
<organism evidence="4 5">
    <name type="scientific">Cercophora samala</name>
    <dbReference type="NCBI Taxonomy" id="330535"/>
    <lineage>
        <taxon>Eukaryota</taxon>
        <taxon>Fungi</taxon>
        <taxon>Dikarya</taxon>
        <taxon>Ascomycota</taxon>
        <taxon>Pezizomycotina</taxon>
        <taxon>Sordariomycetes</taxon>
        <taxon>Sordariomycetidae</taxon>
        <taxon>Sordariales</taxon>
        <taxon>Lasiosphaeriaceae</taxon>
        <taxon>Cercophora</taxon>
    </lineage>
</organism>
<evidence type="ECO:0000313" key="4">
    <source>
        <dbReference type="EMBL" id="KAK0668829.1"/>
    </source>
</evidence>
<accession>A0AA39ZDA6</accession>
<dbReference type="SUPFAM" id="SSF51695">
    <property type="entry name" value="PLC-like phosphodiesterases"/>
    <property type="match status" value="1"/>
</dbReference>
<dbReference type="InterPro" id="IPR030395">
    <property type="entry name" value="GP_PDE_dom"/>
</dbReference>
<keyword evidence="2" id="KW-1133">Transmembrane helix</keyword>
<sequence>MTAEEILTDTKSPEASPDLLPTLEKPPTHHDHHHAANPAKKLPQIIAHRGYNALYPENSMLAFEEAIKAGAHAIETDVHESQDGVVVLSHDPTLKRCFSLPQKISTCTWPYLSTLLTTTTPPHRVPLARLSDLLTYLSAPSRSHIWVLLDIKTDDDPHLTLVPSIAATITSHPPPPDATWTWADRIVLGGWNENYLVSLGKELPGFKRAYIGFSLLYAKRFLDDERWPGVRFNLLQQALVGPVGRGFRERVKGAGRERKLWVWTVNDERWMRWARDKGVDGVVTDEVGLLRGVLDEGEGEGEKGRKGGRKVTVGMYIRAAMVQVLTLVLVVVIWGRLKKVGRVIGGEVKREQAKGKD</sequence>
<dbReference type="PANTHER" id="PTHR43805:SF1">
    <property type="entry name" value="GP-PDE DOMAIN-CONTAINING PROTEIN"/>
    <property type="match status" value="1"/>
</dbReference>
<keyword evidence="2" id="KW-0472">Membrane</keyword>
<dbReference type="GO" id="GO:0006629">
    <property type="term" value="P:lipid metabolic process"/>
    <property type="evidence" value="ECO:0007669"/>
    <property type="project" value="InterPro"/>
</dbReference>
<comment type="caution">
    <text evidence="4">The sequence shown here is derived from an EMBL/GenBank/DDBJ whole genome shotgun (WGS) entry which is preliminary data.</text>
</comment>
<evidence type="ECO:0000259" key="3">
    <source>
        <dbReference type="PROSITE" id="PS51704"/>
    </source>
</evidence>
<evidence type="ECO:0000313" key="5">
    <source>
        <dbReference type="Proteomes" id="UP001174997"/>
    </source>
</evidence>
<dbReference type="EMBL" id="JAULSY010000050">
    <property type="protein sequence ID" value="KAK0668829.1"/>
    <property type="molecule type" value="Genomic_DNA"/>
</dbReference>
<dbReference type="Gene3D" id="3.20.20.190">
    <property type="entry name" value="Phosphatidylinositol (PI) phosphodiesterase"/>
    <property type="match status" value="1"/>
</dbReference>
<dbReference type="Proteomes" id="UP001174997">
    <property type="component" value="Unassembled WGS sequence"/>
</dbReference>
<feature type="region of interest" description="Disordered" evidence="1">
    <location>
        <begin position="1"/>
        <end position="39"/>
    </location>
</feature>
<protein>
    <submittedName>
        <fullName evidence="4">PLC-like phosphodiesterase</fullName>
    </submittedName>
</protein>
<dbReference type="InterPro" id="IPR017946">
    <property type="entry name" value="PLC-like_Pdiesterase_TIM-brl"/>
</dbReference>
<reference evidence="4" key="1">
    <citation type="submission" date="2023-06" db="EMBL/GenBank/DDBJ databases">
        <title>Genome-scale phylogeny and comparative genomics of the fungal order Sordariales.</title>
        <authorList>
            <consortium name="Lawrence Berkeley National Laboratory"/>
            <person name="Hensen N."/>
            <person name="Bonometti L."/>
            <person name="Westerberg I."/>
            <person name="Brannstrom I.O."/>
            <person name="Guillou S."/>
            <person name="Cros-Aarteil S."/>
            <person name="Calhoun S."/>
            <person name="Haridas S."/>
            <person name="Kuo A."/>
            <person name="Mondo S."/>
            <person name="Pangilinan J."/>
            <person name="Riley R."/>
            <person name="Labutti K."/>
            <person name="Andreopoulos B."/>
            <person name="Lipzen A."/>
            <person name="Chen C."/>
            <person name="Yanf M."/>
            <person name="Daum C."/>
            <person name="Ng V."/>
            <person name="Clum A."/>
            <person name="Steindorff A."/>
            <person name="Ohm R."/>
            <person name="Martin F."/>
            <person name="Silar P."/>
            <person name="Natvig D."/>
            <person name="Lalanne C."/>
            <person name="Gautier V."/>
            <person name="Ament-Velasquez S.L."/>
            <person name="Kruys A."/>
            <person name="Hutchinson M.I."/>
            <person name="Powell A.J."/>
            <person name="Barry K."/>
            <person name="Miller A.N."/>
            <person name="Grigoriev I.V."/>
            <person name="Debuchy R."/>
            <person name="Gladieux P."/>
            <person name="Thoren M.H."/>
            <person name="Johannesson H."/>
        </authorList>
    </citation>
    <scope>NUCLEOTIDE SEQUENCE</scope>
    <source>
        <strain evidence="4">CBS 307.81</strain>
    </source>
</reference>